<evidence type="ECO:0000256" key="1">
    <source>
        <dbReference type="SAM" id="MobiDB-lite"/>
    </source>
</evidence>
<feature type="compositionally biased region" description="Basic residues" evidence="1">
    <location>
        <begin position="260"/>
        <end position="272"/>
    </location>
</feature>
<feature type="region of interest" description="Disordered" evidence="1">
    <location>
        <begin position="1"/>
        <end position="396"/>
    </location>
</feature>
<feature type="compositionally biased region" description="Polar residues" evidence="1">
    <location>
        <begin position="343"/>
        <end position="353"/>
    </location>
</feature>
<reference evidence="3" key="1">
    <citation type="submission" date="2021-12" db="EMBL/GenBank/DDBJ databases">
        <title>Convergent genome expansion in fungi linked to evolution of root-endophyte symbiosis.</title>
        <authorList>
            <consortium name="DOE Joint Genome Institute"/>
            <person name="Ke Y.-H."/>
            <person name="Bonito G."/>
            <person name="Liao H.-L."/>
            <person name="Looney B."/>
            <person name="Rojas-Flechas A."/>
            <person name="Nash J."/>
            <person name="Hameed K."/>
            <person name="Schadt C."/>
            <person name="Martin F."/>
            <person name="Crous P.W."/>
            <person name="Miettinen O."/>
            <person name="Magnuson J.K."/>
            <person name="Labbe J."/>
            <person name="Jacobson D."/>
            <person name="Doktycz M.J."/>
            <person name="Veneault-Fourrey C."/>
            <person name="Kuo A."/>
            <person name="Mondo S."/>
            <person name="Calhoun S."/>
            <person name="Riley R."/>
            <person name="Ohm R."/>
            <person name="LaButti K."/>
            <person name="Andreopoulos B."/>
            <person name="Pangilinan J."/>
            <person name="Nolan M."/>
            <person name="Tritt A."/>
            <person name="Clum A."/>
            <person name="Lipzen A."/>
            <person name="Daum C."/>
            <person name="Barry K."/>
            <person name="Grigoriev I.V."/>
            <person name="Vilgalys R."/>
        </authorList>
    </citation>
    <scope>NUCLEOTIDE SEQUENCE</scope>
    <source>
        <strain evidence="3">PMI_201</strain>
    </source>
</reference>
<keyword evidence="4" id="KW-1185">Reference proteome</keyword>
<feature type="compositionally biased region" description="Basic and acidic residues" evidence="1">
    <location>
        <begin position="323"/>
        <end position="340"/>
    </location>
</feature>
<protein>
    <submittedName>
        <fullName evidence="3">SprT-like family-domain-containing protein</fullName>
    </submittedName>
</protein>
<dbReference type="PANTHER" id="PTHR23099:SF0">
    <property type="entry name" value="GERM CELL NUCLEAR ACIDIC PROTEIN"/>
    <property type="match status" value="1"/>
</dbReference>
<feature type="compositionally biased region" description="Polar residues" evidence="1">
    <location>
        <begin position="293"/>
        <end position="306"/>
    </location>
</feature>
<dbReference type="PANTHER" id="PTHR23099">
    <property type="entry name" value="TRANSCRIPTIONAL REGULATOR"/>
    <property type="match status" value="1"/>
</dbReference>
<feature type="region of interest" description="Disordered" evidence="1">
    <location>
        <begin position="670"/>
        <end position="696"/>
    </location>
</feature>
<organism evidence="3 4">
    <name type="scientific">Talaromyces proteolyticus</name>
    <dbReference type="NCBI Taxonomy" id="1131652"/>
    <lineage>
        <taxon>Eukaryota</taxon>
        <taxon>Fungi</taxon>
        <taxon>Dikarya</taxon>
        <taxon>Ascomycota</taxon>
        <taxon>Pezizomycotina</taxon>
        <taxon>Eurotiomycetes</taxon>
        <taxon>Eurotiomycetidae</taxon>
        <taxon>Eurotiales</taxon>
        <taxon>Trichocomaceae</taxon>
        <taxon>Talaromyces</taxon>
        <taxon>Talaromyces sect. Bacilispori</taxon>
    </lineage>
</organism>
<evidence type="ECO:0000259" key="2">
    <source>
        <dbReference type="SMART" id="SM00731"/>
    </source>
</evidence>
<sequence length="712" mass="80302">MARLNASNPTVRAGRASPTKTSSSSFSMTINSPLRPKLQKKKKSSSTEFKIFEDEQSADDEQIQESYTTEPIQTARPMAPLKLAHTNSITSGLSKRASQGSSGSDSNRSSGSFEDEESSDKENIFIEDEAEETSEEEEEEEGEGEEQEEEEEEEGEEDNQPEEESNLEGYAEREEFDSPRQLSVNTRKPKFMRYRDTELEAESDTQSECSSDEEDGHGSLDDFIVSDNEDISYYESEPNDLSEDDDEEQNEEVKAPSPKPVRRRLLRGRKPRTSSIKLEELNISENHHFTDSPKISTPRRSMNTRSPAHISPCSPQLLSDGNSNEKEAKSKVEKVKRSPLRESINSLPSISDSPTKKRLDRKLETPPPSPSKIALPSPSKTNYRIPPSPHRQSSDAFWSQEVTNAWNDQWSPQKQRPKGRALERLLAVVENDLDDDSDANYVLSKEANSPTQEKPAKTKTPSKTALKKAEVALRKKAAARKKAFDERKTTIAHDFLITVDEMVSGGQVKSLAEKTGGIKITWSKTLRNTAGRANWKQERINQAGRKTEYIHHASINLAEHIIDDEDRLLNTLAHEYCHLANFMISGVRNQPHGASFKTWGQKCTDAVRKHPEYRKFPVEVTTKHSYKIDYKYVWICVDCGHEYGRHSKSIDPTKCRCSICKGGLQQIKPKPRNMSPKKNFFSKPQQSEEVTTSNESTLVDDMIQSVGNVSLA</sequence>
<dbReference type="RefSeq" id="XP_046075227.1">
    <property type="nucleotide sequence ID" value="XM_046218944.1"/>
</dbReference>
<evidence type="ECO:0000313" key="4">
    <source>
        <dbReference type="Proteomes" id="UP001201262"/>
    </source>
</evidence>
<feature type="domain" description="SprT-like" evidence="2">
    <location>
        <begin position="493"/>
        <end position="667"/>
    </location>
</feature>
<feature type="compositionally biased region" description="Polar residues" evidence="1">
    <location>
        <begin position="1"/>
        <end position="10"/>
    </location>
</feature>
<dbReference type="GeneID" id="70249231"/>
<proteinExistence type="predicted"/>
<dbReference type="InterPro" id="IPR035240">
    <property type="entry name" value="SprT_Zn_ribbon"/>
</dbReference>
<dbReference type="SMART" id="SM00731">
    <property type="entry name" value="SprT"/>
    <property type="match status" value="1"/>
</dbReference>
<feature type="compositionally biased region" description="Acidic residues" evidence="1">
    <location>
        <begin position="54"/>
        <end position="63"/>
    </location>
</feature>
<feature type="compositionally biased region" description="Acidic residues" evidence="1">
    <location>
        <begin position="227"/>
        <end position="250"/>
    </location>
</feature>
<dbReference type="EMBL" id="JAJTJA010000003">
    <property type="protein sequence ID" value="KAH8701851.1"/>
    <property type="molecule type" value="Genomic_DNA"/>
</dbReference>
<feature type="compositionally biased region" description="Basic and acidic residues" evidence="1">
    <location>
        <begin position="354"/>
        <end position="364"/>
    </location>
</feature>
<feature type="compositionally biased region" description="Basic and acidic residues" evidence="1">
    <location>
        <begin position="277"/>
        <end position="291"/>
    </location>
</feature>
<feature type="compositionally biased region" description="Acidic residues" evidence="1">
    <location>
        <begin position="113"/>
        <end position="166"/>
    </location>
</feature>
<dbReference type="Pfam" id="PF17283">
    <property type="entry name" value="Zn_ribbon_SprT"/>
    <property type="match status" value="1"/>
</dbReference>
<gene>
    <name evidence="3" type="ORF">BGW36DRAFT_404765</name>
</gene>
<dbReference type="Pfam" id="PF10263">
    <property type="entry name" value="SprT-like"/>
    <property type="match status" value="1"/>
</dbReference>
<feature type="region of interest" description="Disordered" evidence="1">
    <location>
        <begin position="444"/>
        <end position="464"/>
    </location>
</feature>
<accession>A0AAD4KWZ1</accession>
<feature type="compositionally biased region" description="Polar residues" evidence="1">
    <location>
        <begin position="85"/>
        <end position="97"/>
    </location>
</feature>
<feature type="compositionally biased region" description="Polar residues" evidence="1">
    <location>
        <begin position="682"/>
        <end position="696"/>
    </location>
</feature>
<name>A0AAD4KWZ1_9EURO</name>
<feature type="compositionally biased region" description="Acidic residues" evidence="1">
    <location>
        <begin position="199"/>
        <end position="215"/>
    </location>
</feature>
<dbReference type="Proteomes" id="UP001201262">
    <property type="component" value="Unassembled WGS sequence"/>
</dbReference>
<feature type="compositionally biased region" description="Low complexity" evidence="1">
    <location>
        <begin position="98"/>
        <end position="112"/>
    </location>
</feature>
<comment type="caution">
    <text evidence="3">The sequence shown here is derived from an EMBL/GenBank/DDBJ whole genome shotgun (WGS) entry which is preliminary data.</text>
</comment>
<dbReference type="GO" id="GO:0006950">
    <property type="term" value="P:response to stress"/>
    <property type="evidence" value="ECO:0007669"/>
    <property type="project" value="UniProtKB-ARBA"/>
</dbReference>
<feature type="compositionally biased region" description="Low complexity" evidence="1">
    <location>
        <begin position="17"/>
        <end position="32"/>
    </location>
</feature>
<dbReference type="AlphaFoldDB" id="A0AAD4KWZ1"/>
<dbReference type="InterPro" id="IPR006640">
    <property type="entry name" value="SprT-like_domain"/>
</dbReference>
<evidence type="ECO:0000313" key="3">
    <source>
        <dbReference type="EMBL" id="KAH8701851.1"/>
    </source>
</evidence>
<dbReference type="GO" id="GO:0005634">
    <property type="term" value="C:nucleus"/>
    <property type="evidence" value="ECO:0007669"/>
    <property type="project" value="TreeGrafter"/>
</dbReference>